<evidence type="ECO:0000313" key="7">
    <source>
        <dbReference type="EMBL" id="AHK70947.1"/>
    </source>
</evidence>
<evidence type="ECO:0000256" key="4">
    <source>
        <dbReference type="ARBA" id="ARBA00022763"/>
    </source>
</evidence>
<dbReference type="SMART" id="SM00478">
    <property type="entry name" value="ENDO3c"/>
    <property type="match status" value="1"/>
</dbReference>
<dbReference type="CDD" id="cd00056">
    <property type="entry name" value="ENDO3c"/>
    <property type="match status" value="1"/>
</dbReference>
<dbReference type="Gene3D" id="1.10.1670.40">
    <property type="match status" value="1"/>
</dbReference>
<dbReference type="InterPro" id="IPR003265">
    <property type="entry name" value="HhH-GPD_domain"/>
</dbReference>
<comment type="similarity">
    <text evidence="2">Belongs to the alkylbase DNA glycosidase AlkA family.</text>
</comment>
<keyword evidence="5" id="KW-0234">DNA repair</keyword>
<protein>
    <recommendedName>
        <fullName evidence="3">DNA-3-methyladenine glycosylase II</fullName>
        <ecNumber evidence="3">3.2.2.21</ecNumber>
    </recommendedName>
</protein>
<reference evidence="7 8" key="1">
    <citation type="journal article" date="2015" name="Appl. Microbiol. Biotechnol.">
        <title>The consequence of an additional NADH dehydrogenase paralog on the growth of Gluconobacter oxydans DSM3504.</title>
        <authorList>
            <person name="Kostner D."/>
            <person name="Luchterhand B."/>
            <person name="Junker A."/>
            <person name="Volland S."/>
            <person name="Daniel R."/>
            <person name="Buchs J."/>
            <person name="Liebl W."/>
            <person name="Ehrenreich A."/>
        </authorList>
    </citation>
    <scope>NUCLEOTIDE SEQUENCE [LARGE SCALE GENOMIC DNA]</scope>
    <source>
        <strain evidence="7">DSM 3504</strain>
    </source>
</reference>
<dbReference type="Pfam" id="PF00730">
    <property type="entry name" value="HhH-GPD"/>
    <property type="match status" value="1"/>
</dbReference>
<dbReference type="SUPFAM" id="SSF48150">
    <property type="entry name" value="DNA-glycosylase"/>
    <property type="match status" value="1"/>
</dbReference>
<keyword evidence="7" id="KW-0378">Hydrolase</keyword>
<dbReference type="EMBL" id="CP004373">
    <property type="protein sequence ID" value="AHK70947.1"/>
    <property type="molecule type" value="Genomic_DNA"/>
</dbReference>
<dbReference type="GO" id="GO:0006307">
    <property type="term" value="P:DNA alkylation repair"/>
    <property type="evidence" value="ECO:0007669"/>
    <property type="project" value="TreeGrafter"/>
</dbReference>
<dbReference type="Gene3D" id="1.10.340.30">
    <property type="entry name" value="Hypothetical protein, domain 2"/>
    <property type="match status" value="1"/>
</dbReference>
<accession>A0A067Z4C5</accession>
<keyword evidence="4" id="KW-0227">DNA damage</keyword>
<dbReference type="GO" id="GO:0008725">
    <property type="term" value="F:DNA-3-methyladenine glycosylase activity"/>
    <property type="evidence" value="ECO:0007669"/>
    <property type="project" value="TreeGrafter"/>
</dbReference>
<sequence length="219" mass="23956">MLLMADSATLFLGADPDLAAVIARIGPCTLRGDDGQEPYDALLRAIAGQQLHGAAARKIFGRLCLLGAQESVDGPPPAPGRILSLSEESLRSCGLSGNKLLAMKGLAQARLDGLVPSRAEASVMTDEELIARLVTLRGIGRWTVEMLLMFTLNRPDVMPVDDFGVREGWRRIRKMDLLPKPKALKEETERFAPYRSTLAWYCWRVAEEGKKTAPNPLTS</sequence>
<dbReference type="PANTHER" id="PTHR43003:SF5">
    <property type="entry name" value="DNA-3-METHYLADENINE GLYCOSYLASE"/>
    <property type="match status" value="1"/>
</dbReference>
<dbReference type="KEGG" id="goy:GLS_c10390"/>
<dbReference type="AlphaFoldDB" id="A0A067Z4C5"/>
<proteinExistence type="inferred from homology"/>
<dbReference type="HOGENOM" id="CLU_000445_72_5_5"/>
<dbReference type="GO" id="GO:0006285">
    <property type="term" value="P:base-excision repair, AP site formation"/>
    <property type="evidence" value="ECO:0007669"/>
    <property type="project" value="TreeGrafter"/>
</dbReference>
<keyword evidence="7" id="KW-0326">Glycosidase</keyword>
<gene>
    <name evidence="7" type="ORF">GLS_c10390</name>
</gene>
<evidence type="ECO:0000256" key="2">
    <source>
        <dbReference type="ARBA" id="ARBA00010817"/>
    </source>
</evidence>
<evidence type="ECO:0000259" key="6">
    <source>
        <dbReference type="SMART" id="SM00478"/>
    </source>
</evidence>
<dbReference type="FunFam" id="1.10.340.30:FF:000004">
    <property type="entry name" value="DNA-3-methyladenine glycosylase II"/>
    <property type="match status" value="1"/>
</dbReference>
<dbReference type="GO" id="GO:0032993">
    <property type="term" value="C:protein-DNA complex"/>
    <property type="evidence" value="ECO:0007669"/>
    <property type="project" value="TreeGrafter"/>
</dbReference>
<evidence type="ECO:0000256" key="5">
    <source>
        <dbReference type="ARBA" id="ARBA00023204"/>
    </source>
</evidence>
<dbReference type="Proteomes" id="UP000031656">
    <property type="component" value="Chromosome"/>
</dbReference>
<dbReference type="InterPro" id="IPR000035">
    <property type="entry name" value="Alkylbase_DNA_glycsylse_CS"/>
</dbReference>
<dbReference type="PANTHER" id="PTHR43003">
    <property type="entry name" value="DNA-3-METHYLADENINE GLYCOSYLASE"/>
    <property type="match status" value="1"/>
</dbReference>
<dbReference type="EC" id="3.2.2.21" evidence="3"/>
<dbReference type="InterPro" id="IPR051912">
    <property type="entry name" value="Alkylbase_DNA_Glycosylase/TA"/>
</dbReference>
<dbReference type="GO" id="GO:0032131">
    <property type="term" value="F:alkylated DNA binding"/>
    <property type="evidence" value="ECO:0007669"/>
    <property type="project" value="TreeGrafter"/>
</dbReference>
<dbReference type="GO" id="GO:0043916">
    <property type="term" value="F:DNA-7-methylguanine glycosylase activity"/>
    <property type="evidence" value="ECO:0007669"/>
    <property type="project" value="TreeGrafter"/>
</dbReference>
<dbReference type="InterPro" id="IPR011257">
    <property type="entry name" value="DNA_glycosylase"/>
</dbReference>
<organism evidence="7 8">
    <name type="scientific">Gluconobacter oxydans DSM 3504</name>
    <dbReference type="NCBI Taxonomy" id="1288313"/>
    <lineage>
        <taxon>Bacteria</taxon>
        <taxon>Pseudomonadati</taxon>
        <taxon>Pseudomonadota</taxon>
        <taxon>Alphaproteobacteria</taxon>
        <taxon>Acetobacterales</taxon>
        <taxon>Acetobacteraceae</taxon>
        <taxon>Gluconobacter</taxon>
    </lineage>
</organism>
<name>A0A067Z4C5_GLUOY</name>
<dbReference type="PROSITE" id="PS00516">
    <property type="entry name" value="ALKYLBASE_DNA_GLYCOS"/>
    <property type="match status" value="1"/>
</dbReference>
<evidence type="ECO:0000256" key="1">
    <source>
        <dbReference type="ARBA" id="ARBA00000086"/>
    </source>
</evidence>
<feature type="domain" description="HhH-GPD" evidence="6">
    <location>
        <begin position="47"/>
        <end position="207"/>
    </location>
</feature>
<comment type="catalytic activity">
    <reaction evidence="1">
        <text>Hydrolysis of alkylated DNA, releasing 3-methyladenine, 3-methylguanine, 7-methylguanine and 7-methyladenine.</text>
        <dbReference type="EC" id="3.2.2.21"/>
    </reaction>
</comment>
<evidence type="ECO:0000256" key="3">
    <source>
        <dbReference type="ARBA" id="ARBA00012000"/>
    </source>
</evidence>
<evidence type="ECO:0000313" key="8">
    <source>
        <dbReference type="Proteomes" id="UP000031656"/>
    </source>
</evidence>